<evidence type="ECO:0000256" key="1">
    <source>
        <dbReference type="SAM" id="MobiDB-lite"/>
    </source>
</evidence>
<gene>
    <name evidence="2" type="ORF">L210DRAFT_3511088</name>
</gene>
<dbReference type="Proteomes" id="UP001194468">
    <property type="component" value="Unassembled WGS sequence"/>
</dbReference>
<reference evidence="2" key="1">
    <citation type="submission" date="2019-10" db="EMBL/GenBank/DDBJ databases">
        <authorList>
            <consortium name="DOE Joint Genome Institute"/>
            <person name="Kuo A."/>
            <person name="Miyauchi S."/>
            <person name="Kiss E."/>
            <person name="Drula E."/>
            <person name="Kohler A."/>
            <person name="Sanchez-Garcia M."/>
            <person name="Andreopoulos B."/>
            <person name="Barry K.W."/>
            <person name="Bonito G."/>
            <person name="Buee M."/>
            <person name="Carver A."/>
            <person name="Chen C."/>
            <person name="Cichocki N."/>
            <person name="Clum A."/>
            <person name="Culley D."/>
            <person name="Crous P.W."/>
            <person name="Fauchery L."/>
            <person name="Girlanda M."/>
            <person name="Hayes R."/>
            <person name="Keri Z."/>
            <person name="LaButti K."/>
            <person name="Lipzen A."/>
            <person name="Lombard V."/>
            <person name="Magnuson J."/>
            <person name="Maillard F."/>
            <person name="Morin E."/>
            <person name="Murat C."/>
            <person name="Nolan M."/>
            <person name="Ohm R."/>
            <person name="Pangilinan J."/>
            <person name="Pereira M."/>
            <person name="Perotto S."/>
            <person name="Peter M."/>
            <person name="Riley R."/>
            <person name="Sitrit Y."/>
            <person name="Stielow B."/>
            <person name="Szollosi G."/>
            <person name="Zifcakova L."/>
            <person name="Stursova M."/>
            <person name="Spatafora J.W."/>
            <person name="Tedersoo L."/>
            <person name="Vaario L.-M."/>
            <person name="Yamada A."/>
            <person name="Yan M."/>
            <person name="Wang P."/>
            <person name="Xu J."/>
            <person name="Bruns T."/>
            <person name="Baldrian P."/>
            <person name="Vilgalys R."/>
            <person name="Henrissat B."/>
            <person name="Grigoriev I.V."/>
            <person name="Hibbett D."/>
            <person name="Nagy L.G."/>
            <person name="Martin F.M."/>
        </authorList>
    </citation>
    <scope>NUCLEOTIDE SEQUENCE</scope>
    <source>
        <strain evidence="2">BED1</strain>
    </source>
</reference>
<name>A0AAD4G6H7_BOLED</name>
<organism evidence="2 3">
    <name type="scientific">Boletus edulis BED1</name>
    <dbReference type="NCBI Taxonomy" id="1328754"/>
    <lineage>
        <taxon>Eukaryota</taxon>
        <taxon>Fungi</taxon>
        <taxon>Dikarya</taxon>
        <taxon>Basidiomycota</taxon>
        <taxon>Agaricomycotina</taxon>
        <taxon>Agaricomycetes</taxon>
        <taxon>Agaricomycetidae</taxon>
        <taxon>Boletales</taxon>
        <taxon>Boletineae</taxon>
        <taxon>Boletaceae</taxon>
        <taxon>Boletoideae</taxon>
        <taxon>Boletus</taxon>
    </lineage>
</organism>
<evidence type="ECO:0000313" key="3">
    <source>
        <dbReference type="Proteomes" id="UP001194468"/>
    </source>
</evidence>
<protein>
    <submittedName>
        <fullName evidence="2">Uncharacterized protein</fullName>
    </submittedName>
</protein>
<keyword evidence="3" id="KW-1185">Reference proteome</keyword>
<dbReference type="AlphaFoldDB" id="A0AAD4G6H7"/>
<evidence type="ECO:0000313" key="2">
    <source>
        <dbReference type="EMBL" id="KAF8418380.1"/>
    </source>
</evidence>
<proteinExistence type="predicted"/>
<sequence length="428" mass="47400">MSPHSWATPEQETFLLEFYNNFIQCQAKHDYGNFWPAFFERWFQKFPERAALFPDIPVSTQLTEEQKKKLGNAINARKDQLRNKLRNKWGASKKGRQAKDVDSKSISVFISELMEMKETRTRKPQRIKVYLNLYYDEKIKPLIEGGADVQKNVALAAASDEAAETAKLSPKLATIMGKAREMFKAETPEVKARVEAWWNELVAAGGKGPSMSKVGSQSPQYYIDRLAPTFAQFLGGLQELMGWSFTVLMGGPTPEAGGKIEACSIHVGKTQIGNTFDRACPNFTGTIMQPYKSFLENAVDTKTDIGMDVGSSGEGNTSKGNAGEDNSDMGNTMAQATLAAEVNILPHAPEIAETPMPTDPYPCPDTDGHDTLPPLQMTSLDDTIMKETWTDLELPTPTAISNDDFCYDFGNQVAIPELDDFLAEYSAD</sequence>
<dbReference type="EMBL" id="WHUW01000199">
    <property type="protein sequence ID" value="KAF8418380.1"/>
    <property type="molecule type" value="Genomic_DNA"/>
</dbReference>
<reference evidence="2" key="2">
    <citation type="journal article" date="2020" name="Nat. Commun.">
        <title>Large-scale genome sequencing of mycorrhizal fungi provides insights into the early evolution of symbiotic traits.</title>
        <authorList>
            <person name="Miyauchi S."/>
            <person name="Kiss E."/>
            <person name="Kuo A."/>
            <person name="Drula E."/>
            <person name="Kohler A."/>
            <person name="Sanchez-Garcia M."/>
            <person name="Morin E."/>
            <person name="Andreopoulos B."/>
            <person name="Barry K.W."/>
            <person name="Bonito G."/>
            <person name="Buee M."/>
            <person name="Carver A."/>
            <person name="Chen C."/>
            <person name="Cichocki N."/>
            <person name="Clum A."/>
            <person name="Culley D."/>
            <person name="Crous P.W."/>
            <person name="Fauchery L."/>
            <person name="Girlanda M."/>
            <person name="Hayes R.D."/>
            <person name="Keri Z."/>
            <person name="LaButti K."/>
            <person name="Lipzen A."/>
            <person name="Lombard V."/>
            <person name="Magnuson J."/>
            <person name="Maillard F."/>
            <person name="Murat C."/>
            <person name="Nolan M."/>
            <person name="Ohm R.A."/>
            <person name="Pangilinan J."/>
            <person name="Pereira M.F."/>
            <person name="Perotto S."/>
            <person name="Peter M."/>
            <person name="Pfister S."/>
            <person name="Riley R."/>
            <person name="Sitrit Y."/>
            <person name="Stielow J.B."/>
            <person name="Szollosi G."/>
            <person name="Zifcakova L."/>
            <person name="Stursova M."/>
            <person name="Spatafora J.W."/>
            <person name="Tedersoo L."/>
            <person name="Vaario L.M."/>
            <person name="Yamada A."/>
            <person name="Yan M."/>
            <person name="Wang P."/>
            <person name="Xu J."/>
            <person name="Bruns T."/>
            <person name="Baldrian P."/>
            <person name="Vilgalys R."/>
            <person name="Dunand C."/>
            <person name="Henrissat B."/>
            <person name="Grigoriev I.V."/>
            <person name="Hibbett D."/>
            <person name="Nagy L.G."/>
            <person name="Martin F.M."/>
        </authorList>
    </citation>
    <scope>NUCLEOTIDE SEQUENCE</scope>
    <source>
        <strain evidence="2">BED1</strain>
    </source>
</reference>
<accession>A0AAD4G6H7</accession>
<feature type="region of interest" description="Disordered" evidence="1">
    <location>
        <begin position="309"/>
        <end position="328"/>
    </location>
</feature>
<comment type="caution">
    <text evidence="2">The sequence shown here is derived from an EMBL/GenBank/DDBJ whole genome shotgun (WGS) entry which is preliminary data.</text>
</comment>
<feature type="non-terminal residue" evidence="2">
    <location>
        <position position="428"/>
    </location>
</feature>